<gene>
    <name evidence="1" type="ORF">MFLAVUS_007752</name>
</gene>
<comment type="caution">
    <text evidence="1">The sequence shown here is derived from an EMBL/GenBank/DDBJ whole genome shotgun (WGS) entry which is preliminary data.</text>
</comment>
<dbReference type="EMBL" id="BAABUK010000020">
    <property type="protein sequence ID" value="GAA5814258.1"/>
    <property type="molecule type" value="Genomic_DNA"/>
</dbReference>
<dbReference type="Proteomes" id="UP001473302">
    <property type="component" value="Unassembled WGS sequence"/>
</dbReference>
<sequence>MTIVYSSMAEDLERFKLPMKWKPGSDLMSKNAVKRSKNNTYNYSLSPWQYIDICVDVSPDSYSVAPTEWADVQDQVNQEFMLKLISYVSNVYKRYKEISVVLVIVSKSSSSAKFQEEFTVSADGLLLETVCNFWANKYFFLTADAVSNHFQRATLSPMAALGFFITRHTMRQVPQQHWRDPTLALVSRIADNVLAKKDNDILLKSNTRCFLRNAKRNQEEIIEDGKNQETSGKGKTIIDAGEGLFAIEQFEKDLGDDKPTQYTTEDAEFIETLSKPGKRRKWERDFCER</sequence>
<evidence type="ECO:0000313" key="2">
    <source>
        <dbReference type="Proteomes" id="UP001473302"/>
    </source>
</evidence>
<name>A0ABP9Z565_9FUNG</name>
<organism evidence="1 2">
    <name type="scientific">Mucor flavus</name>
    <dbReference type="NCBI Taxonomy" id="439312"/>
    <lineage>
        <taxon>Eukaryota</taxon>
        <taxon>Fungi</taxon>
        <taxon>Fungi incertae sedis</taxon>
        <taxon>Mucoromycota</taxon>
        <taxon>Mucoromycotina</taxon>
        <taxon>Mucoromycetes</taxon>
        <taxon>Mucorales</taxon>
        <taxon>Mucorineae</taxon>
        <taxon>Mucoraceae</taxon>
        <taxon>Mucor</taxon>
    </lineage>
</organism>
<accession>A0ABP9Z565</accession>
<proteinExistence type="predicted"/>
<evidence type="ECO:0000313" key="1">
    <source>
        <dbReference type="EMBL" id="GAA5814258.1"/>
    </source>
</evidence>
<reference evidence="1 2" key="1">
    <citation type="submission" date="2024-04" db="EMBL/GenBank/DDBJ databases">
        <title>genome sequences of Mucor flavus KT1a and Helicostylum pulchrum KT1b strains isolated from the surface of a dry-aged beef.</title>
        <authorList>
            <person name="Toyotome T."/>
            <person name="Hosono M."/>
            <person name="Torimaru M."/>
            <person name="Fukuda K."/>
            <person name="Mikami N."/>
        </authorList>
    </citation>
    <scope>NUCLEOTIDE SEQUENCE [LARGE SCALE GENOMIC DNA]</scope>
    <source>
        <strain evidence="1 2">KT1a</strain>
    </source>
</reference>
<protein>
    <submittedName>
        <fullName evidence="1">Uncharacterized protein</fullName>
    </submittedName>
</protein>
<keyword evidence="2" id="KW-1185">Reference proteome</keyword>